<name>A0A0M9A058_9HYME</name>
<dbReference type="EMBL" id="KQ435789">
    <property type="protein sequence ID" value="KOX74457.1"/>
    <property type="molecule type" value="Genomic_DNA"/>
</dbReference>
<keyword evidence="1" id="KW-0732">Signal</keyword>
<evidence type="ECO:0000256" key="1">
    <source>
        <dbReference type="SAM" id="SignalP"/>
    </source>
</evidence>
<proteinExistence type="predicted"/>
<organism evidence="2 3">
    <name type="scientific">Melipona quadrifasciata</name>
    <dbReference type="NCBI Taxonomy" id="166423"/>
    <lineage>
        <taxon>Eukaryota</taxon>
        <taxon>Metazoa</taxon>
        <taxon>Ecdysozoa</taxon>
        <taxon>Arthropoda</taxon>
        <taxon>Hexapoda</taxon>
        <taxon>Insecta</taxon>
        <taxon>Pterygota</taxon>
        <taxon>Neoptera</taxon>
        <taxon>Endopterygota</taxon>
        <taxon>Hymenoptera</taxon>
        <taxon>Apocrita</taxon>
        <taxon>Aculeata</taxon>
        <taxon>Apoidea</taxon>
        <taxon>Anthophila</taxon>
        <taxon>Apidae</taxon>
        <taxon>Melipona</taxon>
    </lineage>
</organism>
<dbReference type="Proteomes" id="UP000053105">
    <property type="component" value="Unassembled WGS sequence"/>
</dbReference>
<gene>
    <name evidence="2" type="ORF">WN51_00440</name>
</gene>
<accession>A0A0M9A058</accession>
<feature type="chain" id="PRO_5005830877" evidence="1">
    <location>
        <begin position="23"/>
        <end position="53"/>
    </location>
</feature>
<feature type="signal peptide" evidence="1">
    <location>
        <begin position="1"/>
        <end position="22"/>
    </location>
</feature>
<sequence length="53" mass="6148">MLILLHFSTSALLLQWCEEVNTEIILFIMCMCKYYSRCSRQRNTANACVLTAT</sequence>
<evidence type="ECO:0000313" key="2">
    <source>
        <dbReference type="EMBL" id="KOX74457.1"/>
    </source>
</evidence>
<keyword evidence="3" id="KW-1185">Reference proteome</keyword>
<protein>
    <submittedName>
        <fullName evidence="2">Uncharacterized protein</fullName>
    </submittedName>
</protein>
<reference evidence="2 3" key="1">
    <citation type="submission" date="2015-07" db="EMBL/GenBank/DDBJ databases">
        <title>The genome of Melipona quadrifasciata.</title>
        <authorList>
            <person name="Pan H."/>
            <person name="Kapheim K."/>
        </authorList>
    </citation>
    <scope>NUCLEOTIDE SEQUENCE [LARGE SCALE GENOMIC DNA]</scope>
    <source>
        <strain evidence="2">0111107301</strain>
        <tissue evidence="2">Whole body</tissue>
    </source>
</reference>
<dbReference type="AlphaFoldDB" id="A0A0M9A058"/>
<evidence type="ECO:0000313" key="3">
    <source>
        <dbReference type="Proteomes" id="UP000053105"/>
    </source>
</evidence>